<proteinExistence type="predicted"/>
<dbReference type="Proteomes" id="UP001497522">
    <property type="component" value="Chromosome 5"/>
</dbReference>
<dbReference type="EMBL" id="OZ023706">
    <property type="protein sequence ID" value="CAK9877086.1"/>
    <property type="molecule type" value="Genomic_DNA"/>
</dbReference>
<reference evidence="1" key="1">
    <citation type="submission" date="2024-03" db="EMBL/GenBank/DDBJ databases">
        <authorList>
            <consortium name="ELIXIR-Norway"/>
            <consortium name="Elixir Norway"/>
        </authorList>
    </citation>
    <scope>NUCLEOTIDE SEQUENCE</scope>
</reference>
<accession>A0ABP1BMS0</accession>
<keyword evidence="2" id="KW-1185">Reference proteome</keyword>
<protein>
    <submittedName>
        <fullName evidence="1">Uncharacterized protein</fullName>
    </submittedName>
</protein>
<organism evidence="1 2">
    <name type="scientific">Sphagnum jensenii</name>
    <dbReference type="NCBI Taxonomy" id="128206"/>
    <lineage>
        <taxon>Eukaryota</taxon>
        <taxon>Viridiplantae</taxon>
        <taxon>Streptophyta</taxon>
        <taxon>Embryophyta</taxon>
        <taxon>Bryophyta</taxon>
        <taxon>Sphagnophytina</taxon>
        <taxon>Sphagnopsida</taxon>
        <taxon>Sphagnales</taxon>
        <taxon>Sphagnaceae</taxon>
        <taxon>Sphagnum</taxon>
    </lineage>
</organism>
<gene>
    <name evidence="1" type="ORF">CSSPJE1EN2_LOCUS19128</name>
</gene>
<evidence type="ECO:0000313" key="2">
    <source>
        <dbReference type="Proteomes" id="UP001497522"/>
    </source>
</evidence>
<name>A0ABP1BMS0_9BRYO</name>
<evidence type="ECO:0000313" key="1">
    <source>
        <dbReference type="EMBL" id="CAK9877086.1"/>
    </source>
</evidence>
<sequence length="84" mass="9805">MHHIISLEMLQEWEQQSTFGSSRTLKRQQGSIGRRCNWALEKAVCFYSFCATGQSNLQYKGTYHPVHCTLCYHSETMKTWLITS</sequence>